<organism evidence="1 2">
    <name type="scientific">Lipomyces orientalis</name>
    <dbReference type="NCBI Taxonomy" id="1233043"/>
    <lineage>
        <taxon>Eukaryota</taxon>
        <taxon>Fungi</taxon>
        <taxon>Dikarya</taxon>
        <taxon>Ascomycota</taxon>
        <taxon>Saccharomycotina</taxon>
        <taxon>Lipomycetes</taxon>
        <taxon>Lipomycetales</taxon>
        <taxon>Lipomycetaceae</taxon>
        <taxon>Lipomyces</taxon>
    </lineage>
</organism>
<dbReference type="EMBL" id="MU970124">
    <property type="protein sequence ID" value="KAK9320549.1"/>
    <property type="molecule type" value="Genomic_DNA"/>
</dbReference>
<reference evidence="2" key="1">
    <citation type="journal article" date="2024" name="Front. Bioeng. Biotechnol.">
        <title>Genome-scale model development and genomic sequencing of the oleaginous clade Lipomyces.</title>
        <authorList>
            <person name="Czajka J.J."/>
            <person name="Han Y."/>
            <person name="Kim J."/>
            <person name="Mondo S.J."/>
            <person name="Hofstad B.A."/>
            <person name="Robles A."/>
            <person name="Haridas S."/>
            <person name="Riley R."/>
            <person name="LaButti K."/>
            <person name="Pangilinan J."/>
            <person name="Andreopoulos W."/>
            <person name="Lipzen A."/>
            <person name="Yan J."/>
            <person name="Wang M."/>
            <person name="Ng V."/>
            <person name="Grigoriev I.V."/>
            <person name="Spatafora J.W."/>
            <person name="Magnuson J.K."/>
            <person name="Baker S.E."/>
            <person name="Pomraning K.R."/>
        </authorList>
    </citation>
    <scope>NUCLEOTIDE SEQUENCE [LARGE SCALE GENOMIC DNA]</scope>
    <source>
        <strain evidence="2">CBS 10300</strain>
    </source>
</reference>
<keyword evidence="2" id="KW-1185">Reference proteome</keyword>
<evidence type="ECO:0000313" key="2">
    <source>
        <dbReference type="Proteomes" id="UP001489719"/>
    </source>
</evidence>
<accession>A0ACC3THC3</accession>
<name>A0ACC3THC3_9ASCO</name>
<dbReference type="Proteomes" id="UP001489719">
    <property type="component" value="Unassembled WGS sequence"/>
</dbReference>
<comment type="caution">
    <text evidence="1">The sequence shown here is derived from an EMBL/GenBank/DDBJ whole genome shotgun (WGS) entry which is preliminary data.</text>
</comment>
<protein>
    <submittedName>
        <fullName evidence="1">Nucleoporin subcomplex protein binding to Pom34-domain-containing protein</fullName>
    </submittedName>
</protein>
<gene>
    <name evidence="1" type="ORF">V1517DRAFT_329017</name>
</gene>
<evidence type="ECO:0000313" key="1">
    <source>
        <dbReference type="EMBL" id="KAK9320549.1"/>
    </source>
</evidence>
<proteinExistence type="predicted"/>
<sequence>MIAVGTPQREITPSPATEIGSDNTKQLAQRPDKCDYDHSELLSDPEQSRRFFLLEAKFPVVFVPFIKELKKLGPEAYYILVNMKTFMQNLPRGFREFDVSPDDPHDIYLLSDHCLYAPREEDNEGGFYIRKGHHGRIIPNESNTFCVQWRYDYDGWSFLGRVLEHAAKISPTDVVVEEIISLISNTLRCLDNYTAMDLLESLCAKLQIADDVINIIGNVLTNAMQKKDVNVSVAAIDFFTALIPVLPHRVWEFLSNSNLVDRNGQGGMAAFILSSVEIISGDYRFTLAVIQMVNVLVKDAVIGKFSTLIQPEVRTNVLLQFTRHLANIYESFSFWKYENLSHRLDIAISISDLFSSILLAVYGIDEATDGINKINGVLVHASQHILDRFLASDTKTLRCILPIIGSIEASARSLQALTDDPELLNRSYELIEAALIFAEKLTRVRTLLKRTPSQLEHKLFGLAPALTQLFVRENVLRFRIMKLLNGMVDSVWDSAEAPSLLAHLGPSSSVTFVNALNKALESKRDMNTQNEIARFASAVFSTKQQGLSILLLTGKELGNRNGQDKKDTQAAVSLVQALEKKAEQFEELPVELSVNILECIALAQNSRATAVFDGRRNQEFLTNIFEMLDRGTGGRVTGLESADTIVRFCFNSLLAARAVQLCAVQLHKNTQGSADSKSIVDYFVKSDNLAKLADTAFRIQGYRASLHGNLHRNFDKKWPMAKLIRFQRTSLSQKKYGPSYKYDLEMMDDIFSVDPIWIGYRSEIVQANLNLSLIDSQSHLFQAWWLLIAALLEHAEDDSKLLKALEQIAIQCLQINLDEGIMAPLFFPIVNDRSQLAFVITQKLHQIWTSSGDKPHFDFTKILSLAWAFISSVDVDFPQALTDGKKETYRPLLRILIVCARALKGTRADANVSQIISGILEDIVSKAYMILGPDALEAFEESGSQHGEKVLNESAQDMLLVTSLLRDCLNIDGVL</sequence>